<dbReference type="AlphaFoldDB" id="A0A7J6YLB2"/>
<comment type="caution">
    <text evidence="8">The sequence shown here is derived from an EMBL/GenBank/DDBJ whole genome shotgun (WGS) entry which is preliminary data.</text>
</comment>
<evidence type="ECO:0000256" key="4">
    <source>
        <dbReference type="ARBA" id="ARBA00023136"/>
    </source>
</evidence>
<evidence type="ECO:0000313" key="8">
    <source>
        <dbReference type="EMBL" id="KAF5226820.1"/>
    </source>
</evidence>
<dbReference type="GO" id="GO:0055088">
    <property type="term" value="P:lipid homeostasis"/>
    <property type="evidence" value="ECO:0007669"/>
    <property type="project" value="TreeGrafter"/>
</dbReference>
<dbReference type="Proteomes" id="UP000583944">
    <property type="component" value="Unassembled WGS sequence"/>
</dbReference>
<accession>A0A7J6YLB2</accession>
<evidence type="ECO:0000256" key="3">
    <source>
        <dbReference type="ARBA" id="ARBA00022989"/>
    </source>
</evidence>
<keyword evidence="3 6" id="KW-1133">Transmembrane helix</keyword>
<feature type="transmembrane region" description="Helical" evidence="6">
    <location>
        <begin position="74"/>
        <end position="93"/>
    </location>
</feature>
<evidence type="ECO:0000313" key="9">
    <source>
        <dbReference type="Proteomes" id="UP000583944"/>
    </source>
</evidence>
<evidence type="ECO:0000256" key="2">
    <source>
        <dbReference type="ARBA" id="ARBA00022692"/>
    </source>
</evidence>
<feature type="domain" description="TLC" evidence="7">
    <location>
        <begin position="64"/>
        <end position="254"/>
    </location>
</feature>
<dbReference type="InterPro" id="IPR006634">
    <property type="entry name" value="TLC-dom"/>
</dbReference>
<evidence type="ECO:0000256" key="5">
    <source>
        <dbReference type="PROSITE-ProRule" id="PRU00205"/>
    </source>
</evidence>
<dbReference type="GO" id="GO:0005783">
    <property type="term" value="C:endoplasmic reticulum"/>
    <property type="evidence" value="ECO:0007669"/>
    <property type="project" value="TreeGrafter"/>
</dbReference>
<comment type="subcellular location">
    <subcellularLocation>
        <location evidence="1">Membrane</location>
        <topology evidence="1">Multi-pass membrane protein</topology>
    </subcellularLocation>
</comment>
<feature type="transmembrane region" description="Helical" evidence="6">
    <location>
        <begin position="105"/>
        <end position="129"/>
    </location>
</feature>
<dbReference type="OrthoDB" id="433501at2759"/>
<sequence>MTALCNALNLNNGDYICQNGVGGLSVIQRLLCVSTAFLFFSVFFVSVCSVLRHYCRQFLTMTIEIQCDLTSRVVSVFHSVLVVPALLGGVASMKWGDNYEPIGDVSFMQGLLCISIGYFLYDTAVLVLYRQPNWLCFVFHHVVSSIPYFIYMFIGYCPYGLFILVCFMLVETTNMSLYTKTTLEENGMSNTKMYSVALYSLFFLWIVFRLINPTLLLIIMHRYIIPSIPVGKRLCLVPSVLCAYVVSFLCYGVFVILCREMLLHWKRSTVAGDEVSMEATPAGEVTVSDVKESDFQATELNLPHPSVREEN</sequence>
<gene>
    <name evidence="8" type="ORF">ECC02_000321</name>
</gene>
<dbReference type="OMA" id="PVPMQWV"/>
<dbReference type="PANTHER" id="PTHR13439:SF0">
    <property type="entry name" value="TOPOISOMERASE I DAMAGE AFFECTED PROTEIN 4"/>
    <property type="match status" value="1"/>
</dbReference>
<dbReference type="GO" id="GO:0016020">
    <property type="term" value="C:membrane"/>
    <property type="evidence" value="ECO:0007669"/>
    <property type="project" value="UniProtKB-SubCell"/>
</dbReference>
<name>A0A7J6YLB2_TRYCR</name>
<feature type="transmembrane region" description="Helical" evidence="6">
    <location>
        <begin position="236"/>
        <end position="258"/>
    </location>
</feature>
<dbReference type="VEuPathDB" id="TriTrypDB:BCY84_01016"/>
<organism evidence="8 9">
    <name type="scientific">Trypanosoma cruzi</name>
    <dbReference type="NCBI Taxonomy" id="5693"/>
    <lineage>
        <taxon>Eukaryota</taxon>
        <taxon>Discoba</taxon>
        <taxon>Euglenozoa</taxon>
        <taxon>Kinetoplastea</taxon>
        <taxon>Metakinetoplastina</taxon>
        <taxon>Trypanosomatida</taxon>
        <taxon>Trypanosomatidae</taxon>
        <taxon>Trypanosoma</taxon>
        <taxon>Schizotrypanum</taxon>
    </lineage>
</organism>
<dbReference type="PANTHER" id="PTHR13439">
    <property type="entry name" value="CT120 PROTEIN"/>
    <property type="match status" value="1"/>
</dbReference>
<dbReference type="Pfam" id="PF03798">
    <property type="entry name" value="TRAM_LAG1_CLN8"/>
    <property type="match status" value="1"/>
</dbReference>
<evidence type="ECO:0000256" key="1">
    <source>
        <dbReference type="ARBA" id="ARBA00004141"/>
    </source>
</evidence>
<proteinExistence type="predicted"/>
<dbReference type="VEuPathDB" id="TriTrypDB:ECC02_000321"/>
<reference evidence="8 9" key="1">
    <citation type="journal article" date="2019" name="Genome Biol. Evol.">
        <title>Nanopore Sequencing Significantly Improves Genome Assembly of the Protozoan Parasite Trypanosoma cruzi.</title>
        <authorList>
            <person name="Diaz-Viraque F."/>
            <person name="Pita S."/>
            <person name="Greif G."/>
            <person name="de Souza R.C.M."/>
            <person name="Iraola G."/>
            <person name="Robello C."/>
        </authorList>
    </citation>
    <scope>NUCLEOTIDE SEQUENCE [LARGE SCALE GENOMIC DNA]</scope>
    <source>
        <strain evidence="8 9">Berenice</strain>
    </source>
</reference>
<dbReference type="InterPro" id="IPR050846">
    <property type="entry name" value="TLCD"/>
</dbReference>
<evidence type="ECO:0000256" key="6">
    <source>
        <dbReference type="SAM" id="Phobius"/>
    </source>
</evidence>
<keyword evidence="2 5" id="KW-0812">Transmembrane</keyword>
<dbReference type="EMBL" id="JABDHM010000001">
    <property type="protein sequence ID" value="KAF5226820.1"/>
    <property type="molecule type" value="Genomic_DNA"/>
</dbReference>
<feature type="transmembrane region" description="Helical" evidence="6">
    <location>
        <begin position="196"/>
        <end position="224"/>
    </location>
</feature>
<feature type="transmembrane region" description="Helical" evidence="6">
    <location>
        <begin position="30"/>
        <end position="54"/>
    </location>
</feature>
<feature type="transmembrane region" description="Helical" evidence="6">
    <location>
        <begin position="149"/>
        <end position="170"/>
    </location>
</feature>
<dbReference type="PROSITE" id="PS50922">
    <property type="entry name" value="TLC"/>
    <property type="match status" value="1"/>
</dbReference>
<keyword evidence="4 5" id="KW-0472">Membrane</keyword>
<protein>
    <recommendedName>
        <fullName evidence="7">TLC domain-containing protein</fullName>
    </recommendedName>
</protein>
<evidence type="ECO:0000259" key="7">
    <source>
        <dbReference type="PROSITE" id="PS50922"/>
    </source>
</evidence>